<dbReference type="AlphaFoldDB" id="A0A371X6S8"/>
<dbReference type="SUPFAM" id="SSF52096">
    <property type="entry name" value="ClpP/crotonase"/>
    <property type="match status" value="1"/>
</dbReference>
<dbReference type="Gene3D" id="3.90.226.10">
    <property type="entry name" value="2-enoyl-CoA Hydratase, Chain A, domain 1"/>
    <property type="match status" value="1"/>
</dbReference>
<name>A0A371X6S8_9HYPH</name>
<comment type="caution">
    <text evidence="2">The sequence shown here is derived from an EMBL/GenBank/DDBJ whole genome shotgun (WGS) entry which is preliminary data.</text>
</comment>
<dbReference type="GO" id="GO:0008300">
    <property type="term" value="P:isoprenoid catabolic process"/>
    <property type="evidence" value="ECO:0007669"/>
    <property type="project" value="TreeGrafter"/>
</dbReference>
<organism evidence="2 3">
    <name type="scientific">Mesorhizobium denitrificans</name>
    <dbReference type="NCBI Taxonomy" id="2294114"/>
    <lineage>
        <taxon>Bacteria</taxon>
        <taxon>Pseudomonadati</taxon>
        <taxon>Pseudomonadota</taxon>
        <taxon>Alphaproteobacteria</taxon>
        <taxon>Hyphomicrobiales</taxon>
        <taxon>Phyllobacteriaceae</taxon>
        <taxon>Mesorhizobium</taxon>
    </lineage>
</organism>
<proteinExistence type="inferred from homology"/>
<gene>
    <name evidence="2" type="ORF">DY251_17865</name>
</gene>
<evidence type="ECO:0000256" key="1">
    <source>
        <dbReference type="ARBA" id="ARBA00005254"/>
    </source>
</evidence>
<dbReference type="PANTHER" id="PTHR42964">
    <property type="entry name" value="ENOYL-COA HYDRATASE"/>
    <property type="match status" value="1"/>
</dbReference>
<protein>
    <submittedName>
        <fullName evidence="2">Enoyl-CoA hydratase</fullName>
    </submittedName>
</protein>
<dbReference type="InterPro" id="IPR014748">
    <property type="entry name" value="Enoyl-CoA_hydra_C"/>
</dbReference>
<keyword evidence="3" id="KW-1185">Reference proteome</keyword>
<dbReference type="EMBL" id="QURN01000016">
    <property type="protein sequence ID" value="RFC64916.1"/>
    <property type="molecule type" value="Genomic_DNA"/>
</dbReference>
<dbReference type="Gene3D" id="1.10.12.10">
    <property type="entry name" value="Lyase 2-enoyl-coa Hydratase, Chain A, domain 2"/>
    <property type="match status" value="1"/>
</dbReference>
<dbReference type="Pfam" id="PF00378">
    <property type="entry name" value="ECH_1"/>
    <property type="match status" value="1"/>
</dbReference>
<dbReference type="InterPro" id="IPR051683">
    <property type="entry name" value="Enoyl-CoA_Hydratase/Isomerase"/>
</dbReference>
<dbReference type="InterPro" id="IPR029045">
    <property type="entry name" value="ClpP/crotonase-like_dom_sf"/>
</dbReference>
<comment type="similarity">
    <text evidence="1">Belongs to the enoyl-CoA hydratase/isomerase family.</text>
</comment>
<dbReference type="PANTHER" id="PTHR42964:SF1">
    <property type="entry name" value="POLYKETIDE BIOSYNTHESIS ENOYL-COA HYDRATASE PKSH-RELATED"/>
    <property type="match status" value="1"/>
</dbReference>
<dbReference type="CDD" id="cd06558">
    <property type="entry name" value="crotonase-like"/>
    <property type="match status" value="1"/>
</dbReference>
<evidence type="ECO:0000313" key="2">
    <source>
        <dbReference type="EMBL" id="RFC64916.1"/>
    </source>
</evidence>
<sequence>MQNGEGLIAGVEGVIGEIRIDRPTRKNAITLAMWQKIPELIEQLSANARVIVLSGAKPDFSAGADISEFDTERGDARSARNYENANARAFAAIRNSPVPIIAAIRGICFGGGFGLAAAADLRIATPGARFAVPAARLGLAYPTEAMHDIVDSCGPQAARYLTMSGATIDANEALTHGFLLEIVEAENFDGRVREMAQRIAENAPLSIKASRLAIRAALRGDKELRSRAQDAGDETFLSADYAEGRAAFKEKRAPRFAGR</sequence>
<dbReference type="Proteomes" id="UP000262379">
    <property type="component" value="Unassembled WGS sequence"/>
</dbReference>
<accession>A0A371X6S8</accession>
<dbReference type="InterPro" id="IPR001753">
    <property type="entry name" value="Enoyl-CoA_hydra/iso"/>
</dbReference>
<evidence type="ECO:0000313" key="3">
    <source>
        <dbReference type="Proteomes" id="UP000262379"/>
    </source>
</evidence>
<dbReference type="GO" id="GO:0003824">
    <property type="term" value="F:catalytic activity"/>
    <property type="evidence" value="ECO:0007669"/>
    <property type="project" value="UniProtKB-ARBA"/>
</dbReference>
<dbReference type="RefSeq" id="WP_116625359.1">
    <property type="nucleotide sequence ID" value="NZ_QURN01000016.1"/>
</dbReference>
<reference evidence="3" key="1">
    <citation type="submission" date="2018-08" db="EMBL/GenBank/DDBJ databases">
        <authorList>
            <person name="Im W.T."/>
        </authorList>
    </citation>
    <scope>NUCLEOTIDE SEQUENCE [LARGE SCALE GENOMIC DNA]</scope>
    <source>
        <strain evidence="3">LA-28</strain>
    </source>
</reference>